<name>A0A975TXN8_9RHOB</name>
<evidence type="ECO:0000313" key="4">
    <source>
        <dbReference type="Proteomes" id="UP000693972"/>
    </source>
</evidence>
<protein>
    <submittedName>
        <fullName evidence="3">Uncharacterized protein</fullName>
    </submittedName>
</protein>
<evidence type="ECO:0000256" key="1">
    <source>
        <dbReference type="SAM" id="SignalP"/>
    </source>
</evidence>
<feature type="chain" id="PRO_5036918558" evidence="1">
    <location>
        <begin position="21"/>
        <end position="158"/>
    </location>
</feature>
<organism evidence="3">
    <name type="scientific">Gymnodinialimonas phycosphaerae</name>
    <dbReference type="NCBI Taxonomy" id="2841589"/>
    <lineage>
        <taxon>Bacteria</taxon>
        <taxon>Pseudomonadati</taxon>
        <taxon>Pseudomonadota</taxon>
        <taxon>Alphaproteobacteria</taxon>
        <taxon>Rhodobacterales</taxon>
        <taxon>Paracoccaceae</taxon>
        <taxon>Gymnodinialimonas</taxon>
    </lineage>
</organism>
<evidence type="ECO:0000313" key="2">
    <source>
        <dbReference type="EMBL" id="MBY4892587.1"/>
    </source>
</evidence>
<keyword evidence="1" id="KW-0732">Signal</keyword>
<gene>
    <name evidence="2" type="ORF">KUL25_07395</name>
    <name evidence="3" type="ORF">KUL25_07400</name>
</gene>
<dbReference type="Proteomes" id="UP000693972">
    <property type="component" value="Unassembled WGS sequence"/>
</dbReference>
<reference evidence="3 4" key="1">
    <citation type="submission" date="2021-07" db="EMBL/GenBank/DDBJ databases">
        <title>Karlodiniumbacter phycospheric gen. nov., sp. nov., a phycosphere bacterium isolated from karlodinium veneficum.</title>
        <authorList>
            <person name="Peng Y."/>
            <person name="Jiang L."/>
            <person name="Lee J."/>
        </authorList>
    </citation>
    <scope>NUCLEOTIDE SEQUENCE</scope>
    <source>
        <strain evidence="3 4">N5</strain>
    </source>
</reference>
<sequence>MKRLVLLPLLPAVAALVACAPTYSPGQSVTLADGEICTVLGRVSQGTRLDCPTRGVIVADIQTPNINEQLNPEIAPGIQLSDVPGVPNIPVIPLTQAEAECRAGQYAQNRVRGAAEGAVLGAIGLPGNTLGIIRRSQRIAARIEGRPNAATADPCANL</sequence>
<dbReference type="PROSITE" id="PS51257">
    <property type="entry name" value="PROKAR_LIPOPROTEIN"/>
    <property type="match status" value="1"/>
</dbReference>
<evidence type="ECO:0000313" key="3">
    <source>
        <dbReference type="EMBL" id="QXL89325.1"/>
    </source>
</evidence>
<proteinExistence type="predicted"/>
<dbReference type="EMBL" id="CP078073">
    <property type="protein sequence ID" value="QXL89325.1"/>
    <property type="molecule type" value="Genomic_DNA"/>
</dbReference>
<keyword evidence="4" id="KW-1185">Reference proteome</keyword>
<dbReference type="AlphaFoldDB" id="A0A975TXN8"/>
<dbReference type="EMBL" id="JAIMBW010000001">
    <property type="protein sequence ID" value="MBY4892587.1"/>
    <property type="molecule type" value="Genomic_DNA"/>
</dbReference>
<dbReference type="RefSeq" id="WP_257892368.1">
    <property type="nucleotide sequence ID" value="NZ_JAIMBW010000001.1"/>
</dbReference>
<feature type="signal peptide" evidence="1">
    <location>
        <begin position="1"/>
        <end position="20"/>
    </location>
</feature>
<accession>A0A975TXN8</accession>